<gene>
    <name evidence="3" type="ORF">GALMADRAFT_138096</name>
</gene>
<dbReference type="HOGENOM" id="CLU_035509_15_2_1"/>
<accession>A0A067TG74</accession>
<proteinExistence type="predicted"/>
<evidence type="ECO:0000256" key="1">
    <source>
        <dbReference type="SAM" id="Phobius"/>
    </source>
</evidence>
<keyword evidence="1" id="KW-0472">Membrane</keyword>
<keyword evidence="1" id="KW-1133">Transmembrane helix</keyword>
<keyword evidence="1" id="KW-0812">Transmembrane</keyword>
<evidence type="ECO:0000313" key="3">
    <source>
        <dbReference type="EMBL" id="KDR77933.1"/>
    </source>
</evidence>
<keyword evidence="4" id="KW-1185">Reference proteome</keyword>
<feature type="transmembrane region" description="Helical" evidence="1">
    <location>
        <begin position="104"/>
        <end position="126"/>
    </location>
</feature>
<dbReference type="STRING" id="685588.A0A067TG74"/>
<dbReference type="AlphaFoldDB" id="A0A067TG74"/>
<dbReference type="OrthoDB" id="2657950at2759"/>
<evidence type="ECO:0000313" key="4">
    <source>
        <dbReference type="Proteomes" id="UP000027222"/>
    </source>
</evidence>
<sequence length="335" mass="37152">MGLDIFAELHQLLEDTRTTNYLTAASLSVLAYDQLITLEDEVDLIWKRGIGVTKVIYVRIPSPPSVRLQVFTYSINPAANRYFTLAAIAFNASFMMREIDSDKVFWITSNLVIGTIEFVLALRVWILFGRSRVLLVILSVLVVGEVTSIFYVLVSTISSFKTFIHLGPSLPGCFPFLLSVPPQFQFTAIAPLAVACIMFGLTSYQCIVRYLEFRTQMPVMELFIRDGFFWFLGAVGSVNLTIGTRGRETLLEAITAPSLAIYSIIASRALINIQGLGRPDRSPVVFSSSGVRNTASARHETESQPVGGSKVATGVNSVIDIRATHSEEEWKTGWY</sequence>
<feature type="transmembrane region" description="Helical" evidence="1">
    <location>
        <begin position="254"/>
        <end position="271"/>
    </location>
</feature>
<dbReference type="Pfam" id="PF20151">
    <property type="entry name" value="DUF6533"/>
    <property type="match status" value="1"/>
</dbReference>
<protein>
    <recommendedName>
        <fullName evidence="2">DUF6533 domain-containing protein</fullName>
    </recommendedName>
</protein>
<dbReference type="EMBL" id="KL142375">
    <property type="protein sequence ID" value="KDR77933.1"/>
    <property type="molecule type" value="Genomic_DNA"/>
</dbReference>
<feature type="transmembrane region" description="Helical" evidence="1">
    <location>
        <begin position="223"/>
        <end position="242"/>
    </location>
</feature>
<evidence type="ECO:0000259" key="2">
    <source>
        <dbReference type="Pfam" id="PF20151"/>
    </source>
</evidence>
<dbReference type="Proteomes" id="UP000027222">
    <property type="component" value="Unassembled WGS sequence"/>
</dbReference>
<dbReference type="InterPro" id="IPR045340">
    <property type="entry name" value="DUF6533"/>
</dbReference>
<feature type="transmembrane region" description="Helical" evidence="1">
    <location>
        <begin position="188"/>
        <end position="211"/>
    </location>
</feature>
<reference evidence="4" key="1">
    <citation type="journal article" date="2014" name="Proc. Natl. Acad. Sci. U.S.A.">
        <title>Extensive sampling of basidiomycete genomes demonstrates inadequacy of the white-rot/brown-rot paradigm for wood decay fungi.</title>
        <authorList>
            <person name="Riley R."/>
            <person name="Salamov A.A."/>
            <person name="Brown D.W."/>
            <person name="Nagy L.G."/>
            <person name="Floudas D."/>
            <person name="Held B.W."/>
            <person name="Levasseur A."/>
            <person name="Lombard V."/>
            <person name="Morin E."/>
            <person name="Otillar R."/>
            <person name="Lindquist E.A."/>
            <person name="Sun H."/>
            <person name="LaButti K.M."/>
            <person name="Schmutz J."/>
            <person name="Jabbour D."/>
            <person name="Luo H."/>
            <person name="Baker S.E."/>
            <person name="Pisabarro A.G."/>
            <person name="Walton J.D."/>
            <person name="Blanchette R.A."/>
            <person name="Henrissat B."/>
            <person name="Martin F."/>
            <person name="Cullen D."/>
            <person name="Hibbett D.S."/>
            <person name="Grigoriev I.V."/>
        </authorList>
    </citation>
    <scope>NUCLEOTIDE SEQUENCE [LARGE SCALE GENOMIC DNA]</scope>
    <source>
        <strain evidence="4">CBS 339.88</strain>
    </source>
</reference>
<organism evidence="3 4">
    <name type="scientific">Galerina marginata (strain CBS 339.88)</name>
    <dbReference type="NCBI Taxonomy" id="685588"/>
    <lineage>
        <taxon>Eukaryota</taxon>
        <taxon>Fungi</taxon>
        <taxon>Dikarya</taxon>
        <taxon>Basidiomycota</taxon>
        <taxon>Agaricomycotina</taxon>
        <taxon>Agaricomycetes</taxon>
        <taxon>Agaricomycetidae</taxon>
        <taxon>Agaricales</taxon>
        <taxon>Agaricineae</taxon>
        <taxon>Strophariaceae</taxon>
        <taxon>Galerina</taxon>
    </lineage>
</organism>
<name>A0A067TG74_GALM3</name>
<feature type="transmembrane region" description="Helical" evidence="1">
    <location>
        <begin position="133"/>
        <end position="154"/>
    </location>
</feature>
<feature type="domain" description="DUF6533" evidence="2">
    <location>
        <begin position="21"/>
        <end position="57"/>
    </location>
</feature>